<feature type="compositionally biased region" description="Pro residues" evidence="1">
    <location>
        <begin position="17"/>
        <end position="40"/>
    </location>
</feature>
<organism evidence="3 4">
    <name type="scientific">Micromonospora matsumotoense</name>
    <dbReference type="NCBI Taxonomy" id="121616"/>
    <lineage>
        <taxon>Bacteria</taxon>
        <taxon>Bacillati</taxon>
        <taxon>Actinomycetota</taxon>
        <taxon>Actinomycetes</taxon>
        <taxon>Micromonosporales</taxon>
        <taxon>Micromonosporaceae</taxon>
        <taxon>Micromonospora</taxon>
    </lineage>
</organism>
<reference evidence="4" key="1">
    <citation type="submission" date="2016-06" db="EMBL/GenBank/DDBJ databases">
        <authorList>
            <person name="Varghese N."/>
            <person name="Submissions Spin"/>
        </authorList>
    </citation>
    <scope>NUCLEOTIDE SEQUENCE [LARGE SCALE GENOMIC DNA]</scope>
    <source>
        <strain evidence="4">DSM 44100</strain>
    </source>
</reference>
<feature type="region of interest" description="Disordered" evidence="1">
    <location>
        <begin position="90"/>
        <end position="125"/>
    </location>
</feature>
<keyword evidence="2" id="KW-0812">Transmembrane</keyword>
<keyword evidence="2" id="KW-0472">Membrane</keyword>
<feature type="region of interest" description="Disordered" evidence="1">
    <location>
        <begin position="1"/>
        <end position="48"/>
    </location>
</feature>
<keyword evidence="4" id="KW-1185">Reference proteome</keyword>
<dbReference type="InterPro" id="IPR038468">
    <property type="entry name" value="MmpS_C"/>
</dbReference>
<dbReference type="EMBL" id="FMCU01000003">
    <property type="protein sequence ID" value="SCE94873.1"/>
    <property type="molecule type" value="Genomic_DNA"/>
</dbReference>
<dbReference type="Gene3D" id="2.60.40.2880">
    <property type="entry name" value="MmpS1-5, C-terminal soluble domain"/>
    <property type="match status" value="1"/>
</dbReference>
<feature type="transmembrane region" description="Helical" evidence="2">
    <location>
        <begin position="53"/>
        <end position="79"/>
    </location>
</feature>
<keyword evidence="2" id="KW-1133">Transmembrane helix</keyword>
<proteinExistence type="predicted"/>
<evidence type="ECO:0000256" key="1">
    <source>
        <dbReference type="SAM" id="MobiDB-lite"/>
    </source>
</evidence>
<accession>A0A1C4WF90</accession>
<evidence type="ECO:0000313" key="4">
    <source>
        <dbReference type="Proteomes" id="UP000198797"/>
    </source>
</evidence>
<dbReference type="STRING" id="121616.GA0070216_103303"/>
<protein>
    <recommendedName>
        <fullName evidence="5">MmpS family membrane protein</fullName>
    </recommendedName>
</protein>
<name>A0A1C4WF90_9ACTN</name>
<evidence type="ECO:0000313" key="3">
    <source>
        <dbReference type="EMBL" id="SCE94873.1"/>
    </source>
</evidence>
<evidence type="ECO:0000256" key="2">
    <source>
        <dbReference type="SAM" id="Phobius"/>
    </source>
</evidence>
<sequence>MPGGPPAGWPGTAPGMPGGPPGHGWPPPGYPPPFAHPGYPPSGARSSTGTGQVVGIVIAVVVVLVLGFCACVCGGSTLLGDIAPDSATEDPYDRGYYDDDPEPSWSPPQPFQPSAPATRPADGPGRYAVTYEVTGTGPVDLQFYDGDGYFIQQEKARLPWRMELRTDDPDRVLVSAARADDNEGGFRCATTVAGRPRVTDAVGPDGWRVQCHARPIR</sequence>
<evidence type="ECO:0008006" key="5">
    <source>
        <dbReference type="Google" id="ProtNLM"/>
    </source>
</evidence>
<dbReference type="AlphaFoldDB" id="A0A1C4WF90"/>
<dbReference type="Proteomes" id="UP000198797">
    <property type="component" value="Unassembled WGS sequence"/>
</dbReference>
<feature type="compositionally biased region" description="Pro residues" evidence="1">
    <location>
        <begin position="104"/>
        <end position="113"/>
    </location>
</feature>
<gene>
    <name evidence="3" type="ORF">GA0070216_103303</name>
</gene>